<dbReference type="InterPro" id="IPR011701">
    <property type="entry name" value="MFS"/>
</dbReference>
<protein>
    <recommendedName>
        <fullName evidence="4">Major facilitator superfamily (MFS) profile domain-containing protein</fullName>
    </recommendedName>
</protein>
<proteinExistence type="inferred from homology"/>
<feature type="transmembrane region" description="Helical" evidence="3">
    <location>
        <begin position="113"/>
        <end position="132"/>
    </location>
</feature>
<gene>
    <name evidence="5" type="ORF">OIDMADRAFT_137595</name>
</gene>
<reference evidence="6" key="2">
    <citation type="submission" date="2015-01" db="EMBL/GenBank/DDBJ databases">
        <title>Evolutionary Origins and Diversification of the Mycorrhizal Mutualists.</title>
        <authorList>
            <consortium name="DOE Joint Genome Institute"/>
            <consortium name="Mycorrhizal Genomics Consortium"/>
            <person name="Kohler A."/>
            <person name="Kuo A."/>
            <person name="Nagy L.G."/>
            <person name="Floudas D."/>
            <person name="Copeland A."/>
            <person name="Barry K.W."/>
            <person name="Cichocki N."/>
            <person name="Veneault-Fourrey C."/>
            <person name="LaButti K."/>
            <person name="Lindquist E.A."/>
            <person name="Lipzen A."/>
            <person name="Lundell T."/>
            <person name="Morin E."/>
            <person name="Murat C."/>
            <person name="Riley R."/>
            <person name="Ohm R."/>
            <person name="Sun H."/>
            <person name="Tunlid A."/>
            <person name="Henrissat B."/>
            <person name="Grigoriev I.V."/>
            <person name="Hibbett D.S."/>
            <person name="Martin F."/>
        </authorList>
    </citation>
    <scope>NUCLEOTIDE SEQUENCE [LARGE SCALE GENOMIC DNA]</scope>
    <source>
        <strain evidence="6">Zn</strain>
    </source>
</reference>
<dbReference type="AlphaFoldDB" id="A0A0C3GBJ3"/>
<feature type="transmembrane region" description="Helical" evidence="3">
    <location>
        <begin position="312"/>
        <end position="330"/>
    </location>
</feature>
<dbReference type="Gene3D" id="1.20.1250.20">
    <property type="entry name" value="MFS general substrate transporter like domains"/>
    <property type="match status" value="2"/>
</dbReference>
<name>A0A0C3GBJ3_OIDMZ</name>
<dbReference type="GO" id="GO:0016020">
    <property type="term" value="C:membrane"/>
    <property type="evidence" value="ECO:0007669"/>
    <property type="project" value="UniProtKB-SubCell"/>
</dbReference>
<dbReference type="InterPro" id="IPR036259">
    <property type="entry name" value="MFS_trans_sf"/>
</dbReference>
<dbReference type="GO" id="GO:0022857">
    <property type="term" value="F:transmembrane transporter activity"/>
    <property type="evidence" value="ECO:0007669"/>
    <property type="project" value="InterPro"/>
</dbReference>
<feature type="transmembrane region" description="Helical" evidence="3">
    <location>
        <begin position="82"/>
        <end position="101"/>
    </location>
</feature>
<dbReference type="OrthoDB" id="6509908at2759"/>
<keyword evidence="6" id="KW-1185">Reference proteome</keyword>
<evidence type="ECO:0000313" key="6">
    <source>
        <dbReference type="Proteomes" id="UP000054321"/>
    </source>
</evidence>
<feature type="transmembrane region" description="Helical" evidence="3">
    <location>
        <begin position="138"/>
        <end position="160"/>
    </location>
</feature>
<evidence type="ECO:0000256" key="2">
    <source>
        <dbReference type="ARBA" id="ARBA00006727"/>
    </source>
</evidence>
<feature type="transmembrane region" description="Helical" evidence="3">
    <location>
        <begin position="243"/>
        <end position="261"/>
    </location>
</feature>
<keyword evidence="3" id="KW-1133">Transmembrane helix</keyword>
<evidence type="ECO:0000313" key="5">
    <source>
        <dbReference type="EMBL" id="KIM93550.1"/>
    </source>
</evidence>
<feature type="domain" description="Major facilitator superfamily (MFS) profile" evidence="4">
    <location>
        <begin position="44"/>
        <end position="437"/>
    </location>
</feature>
<dbReference type="Pfam" id="PF07690">
    <property type="entry name" value="MFS_1"/>
    <property type="match status" value="1"/>
</dbReference>
<feature type="transmembrane region" description="Helical" evidence="3">
    <location>
        <begin position="373"/>
        <end position="394"/>
    </location>
</feature>
<dbReference type="HOGENOM" id="CLU_001265_1_1_1"/>
<dbReference type="PROSITE" id="PS50850">
    <property type="entry name" value="MFS"/>
    <property type="match status" value="1"/>
</dbReference>
<dbReference type="PANTHER" id="PTHR11360:SF252">
    <property type="entry name" value="MAJOR FACILITATOR SUPERFAMILY (MFS) PROFILE DOMAIN-CONTAINING PROTEIN-RELATED"/>
    <property type="match status" value="1"/>
</dbReference>
<dbReference type="InParanoid" id="A0A0C3GBJ3"/>
<keyword evidence="3" id="KW-0812">Transmembrane</keyword>
<comment type="similarity">
    <text evidence="2">Belongs to the major facilitator superfamily. Monocarboxylate porter (TC 2.A.1.13) family.</text>
</comment>
<sequence length="437" mass="47599">MALHQEATNLLPVYRHTGKYTDIEAPVEQDLTPQTPPLTSKQWLQILSAFVVFLNTWGLLLAFGAFQTYYQETLLKNHTPSSLAWISTVSAFILLFSGLVTGPLFDYGFLRPLLFFGSLLEIFGLMMLSVSTEYYQVFPSQGICVGLGGGMIFIPSIAAAAFSLQEFRRAKFISIISSATGGVIYPIVFRRLVFSAGFPWSIRCIAFIVFATFLLSWPILMYPPNKSPIVRNWIDISALTDMAFVSTVFGTVLSAMAYYLPMLYLPLFAETAIEGFHNIDLAFYLVSIANGTSVIGRLLAGLVATKIGPIETCSLAVITSALLLYCWLALKSTGGLIVWAAFWGLISSAIVAMPGAIVPLLSPSLGVIGTRTGMLWAGVGVGMLIGSPIAGALVDETSGKIHWWHAQLFAALCMTFSSFFFVYPTIYVRRKKAGGSA</sequence>
<organism evidence="5 6">
    <name type="scientific">Oidiodendron maius (strain Zn)</name>
    <dbReference type="NCBI Taxonomy" id="913774"/>
    <lineage>
        <taxon>Eukaryota</taxon>
        <taxon>Fungi</taxon>
        <taxon>Dikarya</taxon>
        <taxon>Ascomycota</taxon>
        <taxon>Pezizomycotina</taxon>
        <taxon>Leotiomycetes</taxon>
        <taxon>Leotiomycetes incertae sedis</taxon>
        <taxon>Myxotrichaceae</taxon>
        <taxon>Oidiodendron</taxon>
    </lineage>
</organism>
<reference evidence="5 6" key="1">
    <citation type="submission" date="2014-04" db="EMBL/GenBank/DDBJ databases">
        <authorList>
            <consortium name="DOE Joint Genome Institute"/>
            <person name="Kuo A."/>
            <person name="Martino E."/>
            <person name="Perotto S."/>
            <person name="Kohler A."/>
            <person name="Nagy L.G."/>
            <person name="Floudas D."/>
            <person name="Copeland A."/>
            <person name="Barry K.W."/>
            <person name="Cichocki N."/>
            <person name="Veneault-Fourrey C."/>
            <person name="LaButti K."/>
            <person name="Lindquist E.A."/>
            <person name="Lipzen A."/>
            <person name="Lundell T."/>
            <person name="Morin E."/>
            <person name="Murat C."/>
            <person name="Sun H."/>
            <person name="Tunlid A."/>
            <person name="Henrissat B."/>
            <person name="Grigoriev I.V."/>
            <person name="Hibbett D.S."/>
            <person name="Martin F."/>
            <person name="Nordberg H.P."/>
            <person name="Cantor M.N."/>
            <person name="Hua S.X."/>
        </authorList>
    </citation>
    <scope>NUCLEOTIDE SEQUENCE [LARGE SCALE GENOMIC DNA]</scope>
    <source>
        <strain evidence="5 6">Zn</strain>
    </source>
</reference>
<evidence type="ECO:0000256" key="3">
    <source>
        <dbReference type="SAM" id="Phobius"/>
    </source>
</evidence>
<dbReference type="Proteomes" id="UP000054321">
    <property type="component" value="Unassembled WGS sequence"/>
</dbReference>
<dbReference type="InterPro" id="IPR050327">
    <property type="entry name" value="Proton-linked_MCT"/>
</dbReference>
<accession>A0A0C3GBJ3</accession>
<feature type="transmembrane region" description="Helical" evidence="3">
    <location>
        <begin position="336"/>
        <end position="361"/>
    </location>
</feature>
<dbReference type="InterPro" id="IPR020846">
    <property type="entry name" value="MFS_dom"/>
</dbReference>
<feature type="transmembrane region" description="Helical" evidence="3">
    <location>
        <begin position="46"/>
        <end position="70"/>
    </location>
</feature>
<evidence type="ECO:0000256" key="1">
    <source>
        <dbReference type="ARBA" id="ARBA00004141"/>
    </source>
</evidence>
<dbReference type="EMBL" id="KN832894">
    <property type="protein sequence ID" value="KIM93550.1"/>
    <property type="molecule type" value="Genomic_DNA"/>
</dbReference>
<feature type="transmembrane region" description="Helical" evidence="3">
    <location>
        <begin position="200"/>
        <end position="222"/>
    </location>
</feature>
<feature type="transmembrane region" description="Helical" evidence="3">
    <location>
        <begin position="281"/>
        <end position="300"/>
    </location>
</feature>
<feature type="transmembrane region" description="Helical" evidence="3">
    <location>
        <begin position="172"/>
        <end position="188"/>
    </location>
</feature>
<evidence type="ECO:0000259" key="4">
    <source>
        <dbReference type="PROSITE" id="PS50850"/>
    </source>
</evidence>
<dbReference type="PANTHER" id="PTHR11360">
    <property type="entry name" value="MONOCARBOXYLATE TRANSPORTER"/>
    <property type="match status" value="1"/>
</dbReference>
<dbReference type="SUPFAM" id="SSF103473">
    <property type="entry name" value="MFS general substrate transporter"/>
    <property type="match status" value="1"/>
</dbReference>
<comment type="subcellular location">
    <subcellularLocation>
        <location evidence="1">Membrane</location>
        <topology evidence="1">Multi-pass membrane protein</topology>
    </subcellularLocation>
</comment>
<keyword evidence="3" id="KW-0472">Membrane</keyword>
<feature type="transmembrane region" description="Helical" evidence="3">
    <location>
        <begin position="406"/>
        <end position="428"/>
    </location>
</feature>